<evidence type="ECO:0000256" key="6">
    <source>
        <dbReference type="ARBA" id="ARBA00022556"/>
    </source>
</evidence>
<keyword evidence="5 12" id="KW-0444">Lipid biosynthesis</keyword>
<evidence type="ECO:0000256" key="10">
    <source>
        <dbReference type="ARBA" id="ARBA00023098"/>
    </source>
</evidence>
<dbReference type="GO" id="GO:0103117">
    <property type="term" value="F:UDP-3-O-acyl-N-acetylglucosamine deacetylase activity"/>
    <property type="evidence" value="ECO:0007669"/>
    <property type="project" value="UniProtKB-UniRule"/>
</dbReference>
<evidence type="ECO:0000256" key="11">
    <source>
        <dbReference type="ARBA" id="ARBA00024535"/>
    </source>
</evidence>
<evidence type="ECO:0000313" key="14">
    <source>
        <dbReference type="Proteomes" id="UP000321934"/>
    </source>
</evidence>
<dbReference type="UniPathway" id="UPA00359">
    <property type="reaction ID" value="UER00478"/>
</dbReference>
<dbReference type="Gene3D" id="3.30.230.20">
    <property type="entry name" value="lpxc deacetylase, domain 1"/>
    <property type="match status" value="1"/>
</dbReference>
<dbReference type="InterPro" id="IPR011334">
    <property type="entry name" value="UDP-acyl_GlcNac_deAcase_C"/>
</dbReference>
<dbReference type="Proteomes" id="UP000321934">
    <property type="component" value="Chromosome"/>
</dbReference>
<dbReference type="InterPro" id="IPR004463">
    <property type="entry name" value="UDP-acyl_GlcNac_deAcase"/>
</dbReference>
<keyword evidence="9 12" id="KW-0862">Zinc</keyword>
<feature type="active site" description="Proton donor" evidence="12">
    <location>
        <position position="265"/>
    </location>
</feature>
<accession>A0A5B8XCP2</accession>
<evidence type="ECO:0000256" key="8">
    <source>
        <dbReference type="ARBA" id="ARBA00022801"/>
    </source>
</evidence>
<sequence>MFNQRTVQKEIRFSGVGLHSGKIANVSLLPAEIDSGITIRRKDITNKNNEIKANFANVSEVFYSTKLQNEYGVCVNTVEHLMAAIWAMKISNLIIEIDAEEMPILDGCAQGFTFLIEAIGIKKQEKIRKTAKIIKEVEIAYDDGRLVKVAPCSDFIASFNLKSEFGGICAGSHTFEFSRHSFINDISLARTYCQISEVETLKSKGLAAGGSLDNALVLDGNKVLNKNGANYQDECVRHKIMDLIGDIALCDYFILGHFTGNNSGHELNNKLMRKIFSDEANFVIL</sequence>
<comment type="similarity">
    <text evidence="12">Belongs to the LpxC family.</text>
</comment>
<dbReference type="SUPFAM" id="SSF54211">
    <property type="entry name" value="Ribosomal protein S5 domain 2-like"/>
    <property type="match status" value="2"/>
</dbReference>
<evidence type="ECO:0000256" key="2">
    <source>
        <dbReference type="ARBA" id="ARBA00002923"/>
    </source>
</evidence>
<organism evidence="13 14">
    <name type="scientific">Candidatus Deianiraea vastatrix</name>
    <dbReference type="NCBI Taxonomy" id="2163644"/>
    <lineage>
        <taxon>Bacteria</taxon>
        <taxon>Pseudomonadati</taxon>
        <taxon>Pseudomonadota</taxon>
        <taxon>Alphaproteobacteria</taxon>
        <taxon>Rickettsiales</taxon>
        <taxon>Candidatus Deianiraeaceae</taxon>
        <taxon>Candidatus Deianiraea</taxon>
    </lineage>
</organism>
<dbReference type="EMBL" id="CP029077">
    <property type="protein sequence ID" value="QED23128.1"/>
    <property type="molecule type" value="Genomic_DNA"/>
</dbReference>
<dbReference type="PANTHER" id="PTHR33694">
    <property type="entry name" value="UDP-3-O-ACYL-N-ACETYLGLUCOSAMINE DEACETYLASE 1, MITOCHONDRIAL-RELATED"/>
    <property type="match status" value="1"/>
</dbReference>
<comment type="function">
    <text evidence="2 12">Catalyzes the hydrolysis of UDP-3-O-myristoyl-N-acetylglucosamine to form UDP-3-O-myristoylglucosamine and acetate, the committed step in lipid A biosynthesis.</text>
</comment>
<keyword evidence="8 12" id="KW-0378">Hydrolase</keyword>
<dbReference type="InterPro" id="IPR015870">
    <property type="entry name" value="UDP-acyl_N-AcGlcN_deAcase_N"/>
</dbReference>
<feature type="binding site" evidence="12">
    <location>
        <position position="238"/>
    </location>
    <ligand>
        <name>Zn(2+)</name>
        <dbReference type="ChEBI" id="CHEBI:29105"/>
    </ligand>
</feature>
<dbReference type="GO" id="GO:0016020">
    <property type="term" value="C:membrane"/>
    <property type="evidence" value="ECO:0007669"/>
    <property type="project" value="GOC"/>
</dbReference>
<evidence type="ECO:0000256" key="9">
    <source>
        <dbReference type="ARBA" id="ARBA00022833"/>
    </source>
</evidence>
<reference evidence="13 14" key="1">
    <citation type="journal article" date="2019" name="ISME J.">
        <title>Deianiraea, an extracellular bacterium associated with the ciliate Paramecium, suggests an alternative scenario for the evolution of Rickettsiales.</title>
        <authorList>
            <person name="Castelli M."/>
            <person name="Sabaneyeva E."/>
            <person name="Lanzoni O."/>
            <person name="Lebedeva N."/>
            <person name="Floriano A.M."/>
            <person name="Gaiarsa S."/>
            <person name="Benken K."/>
            <person name="Modeo L."/>
            <person name="Bandi C."/>
            <person name="Potekhin A."/>
            <person name="Sassera D."/>
            <person name="Petroni G."/>
        </authorList>
    </citation>
    <scope>NUCLEOTIDE SEQUENCE [LARGE SCALE GENOMIC DNA]</scope>
    <source>
        <strain evidence="13">CyL4-1</strain>
    </source>
</reference>
<keyword evidence="7 12" id="KW-0479">Metal-binding</keyword>
<feature type="binding site" evidence="12">
    <location>
        <position position="242"/>
    </location>
    <ligand>
        <name>Zn(2+)</name>
        <dbReference type="ChEBI" id="CHEBI:29105"/>
    </ligand>
</feature>
<evidence type="ECO:0000256" key="4">
    <source>
        <dbReference type="ARBA" id="ARBA00012745"/>
    </source>
</evidence>
<keyword evidence="10 12" id="KW-0443">Lipid metabolism</keyword>
<evidence type="ECO:0000256" key="7">
    <source>
        <dbReference type="ARBA" id="ARBA00022723"/>
    </source>
</evidence>
<dbReference type="Gene3D" id="3.30.1700.10">
    <property type="entry name" value="lpxc deacetylase, domain 2"/>
    <property type="match status" value="1"/>
</dbReference>
<comment type="catalytic activity">
    <reaction evidence="11 12">
        <text>a UDP-3-O-[(3R)-3-hydroxyacyl]-N-acetyl-alpha-D-glucosamine + H2O = a UDP-3-O-[(3R)-3-hydroxyacyl]-alpha-D-glucosamine + acetate</text>
        <dbReference type="Rhea" id="RHEA:67816"/>
        <dbReference type="ChEBI" id="CHEBI:15377"/>
        <dbReference type="ChEBI" id="CHEBI:30089"/>
        <dbReference type="ChEBI" id="CHEBI:137740"/>
        <dbReference type="ChEBI" id="CHEBI:173225"/>
        <dbReference type="EC" id="3.5.1.108"/>
    </reaction>
</comment>
<gene>
    <name evidence="12" type="primary">lpxC</name>
    <name evidence="13" type="ORF">Deia_00321</name>
</gene>
<name>A0A5B8XCP2_9RICK</name>
<evidence type="ECO:0000256" key="12">
    <source>
        <dbReference type="HAMAP-Rule" id="MF_00388"/>
    </source>
</evidence>
<keyword evidence="6 12" id="KW-0441">Lipid A biosynthesis</keyword>
<dbReference type="EC" id="3.5.1.108" evidence="4 12"/>
<evidence type="ECO:0000256" key="5">
    <source>
        <dbReference type="ARBA" id="ARBA00022516"/>
    </source>
</evidence>
<dbReference type="HAMAP" id="MF_00388">
    <property type="entry name" value="LpxC"/>
    <property type="match status" value="1"/>
</dbReference>
<dbReference type="OrthoDB" id="9802746at2"/>
<feature type="binding site" evidence="12">
    <location>
        <position position="80"/>
    </location>
    <ligand>
        <name>Zn(2+)</name>
        <dbReference type="ChEBI" id="CHEBI:29105"/>
    </ligand>
</feature>
<comment type="cofactor">
    <cofactor evidence="1 12">
        <name>Zn(2+)</name>
        <dbReference type="ChEBI" id="CHEBI:29105"/>
    </cofactor>
</comment>
<comment type="pathway">
    <text evidence="3 12">Glycolipid biosynthesis; lipid IV(A) biosynthesis; lipid IV(A) from (3R)-3-hydroxytetradecanoyl-[acyl-carrier-protein] and UDP-N-acetyl-alpha-D-glucosamine: step 2/6.</text>
</comment>
<dbReference type="GO" id="GO:0009245">
    <property type="term" value="P:lipid A biosynthetic process"/>
    <property type="evidence" value="ECO:0007669"/>
    <property type="project" value="UniProtKB-UniRule"/>
</dbReference>
<dbReference type="RefSeq" id="WP_146820420.1">
    <property type="nucleotide sequence ID" value="NZ_CP029077.1"/>
</dbReference>
<dbReference type="NCBIfam" id="TIGR00325">
    <property type="entry name" value="lpxC"/>
    <property type="match status" value="1"/>
</dbReference>
<dbReference type="PANTHER" id="PTHR33694:SF1">
    <property type="entry name" value="UDP-3-O-ACYL-N-ACETYLGLUCOSAMINE DEACETYLASE 1, MITOCHONDRIAL-RELATED"/>
    <property type="match status" value="1"/>
</dbReference>
<keyword evidence="14" id="KW-1185">Reference proteome</keyword>
<dbReference type="Pfam" id="PF03331">
    <property type="entry name" value="LpxC"/>
    <property type="match status" value="1"/>
</dbReference>
<protein>
    <recommendedName>
        <fullName evidence="4 12">UDP-3-O-acyl-N-acetylglucosamine deacetylase</fullName>
        <shortName evidence="12">UDP-3-O-acyl-GlcNAc deacetylase</shortName>
        <ecNumber evidence="4 12">3.5.1.108</ecNumber>
    </recommendedName>
    <alternativeName>
        <fullName evidence="12">UDP-3-O-[R-3-hydroxymyristoyl]-N-acetylglucosamine deacetylase</fullName>
    </alternativeName>
</protein>
<evidence type="ECO:0000256" key="3">
    <source>
        <dbReference type="ARBA" id="ARBA00005002"/>
    </source>
</evidence>
<evidence type="ECO:0000256" key="1">
    <source>
        <dbReference type="ARBA" id="ARBA00001947"/>
    </source>
</evidence>
<evidence type="ECO:0000313" key="13">
    <source>
        <dbReference type="EMBL" id="QED23128.1"/>
    </source>
</evidence>
<dbReference type="GO" id="GO:0046872">
    <property type="term" value="F:metal ion binding"/>
    <property type="evidence" value="ECO:0007669"/>
    <property type="project" value="UniProtKB-KW"/>
</dbReference>
<dbReference type="AlphaFoldDB" id="A0A5B8XCP2"/>
<dbReference type="InterPro" id="IPR020568">
    <property type="entry name" value="Ribosomal_Su5_D2-typ_SF"/>
</dbReference>
<proteinExistence type="inferred from homology"/>